<keyword evidence="4 5" id="KW-0472">Membrane</keyword>
<feature type="transmembrane region" description="Helical" evidence="5">
    <location>
        <begin position="291"/>
        <end position="312"/>
    </location>
</feature>
<feature type="transmembrane region" description="Helical" evidence="5">
    <location>
        <begin position="247"/>
        <end position="271"/>
    </location>
</feature>
<evidence type="ECO:0000313" key="7">
    <source>
        <dbReference type="EMBL" id="RAJ11051.1"/>
    </source>
</evidence>
<proteinExistence type="predicted"/>
<sequence>MNSTTIGKYRWRIVALLFFATTINYIDRQVLSFTVINEDFQREILGLAKNHVITAADDAQLKVLLGYVDAAFKIAYALGFLLVGWFIDRVGTRKGFSVSMIVWSVAGMVHGLVSRAAGLVGARFMLGLGEAGNFPAAVKTIAEWFPRKERSFATGIMNAGANVGVIATALAVPFIIAHLGWRASFVITGALGLVLLVCWRLWYNRPRLVKNLSAEELAYIESDPDGKEDDKPARVSWLKLFRYPQTWAFALPKFLTDCVWYFFLTWLPLFFAKNNTLDEKLDLKSVGIPFLVIYIISDLGSIFFGWLTSTFMKKGWSANKARKTTLFICGLCALPIFFAAQTNSLYVAIALIALGTAAHQGFSSNILAMVSDIFPKKATGSVTGIGGMMGGVSGALVSVYVGHIDGYMPIFIYASTAYLLALLVIHLCVPKMQQAAL</sequence>
<evidence type="ECO:0000256" key="4">
    <source>
        <dbReference type="ARBA" id="ARBA00023136"/>
    </source>
</evidence>
<dbReference type="InterPro" id="IPR020846">
    <property type="entry name" value="MFS_dom"/>
</dbReference>
<dbReference type="InterPro" id="IPR050382">
    <property type="entry name" value="MFS_Na/Anion_cotransporter"/>
</dbReference>
<evidence type="ECO:0000313" key="8">
    <source>
        <dbReference type="Proteomes" id="UP000249547"/>
    </source>
</evidence>
<evidence type="ECO:0000256" key="5">
    <source>
        <dbReference type="SAM" id="Phobius"/>
    </source>
</evidence>
<feature type="transmembrane region" description="Helical" evidence="5">
    <location>
        <begin position="70"/>
        <end position="87"/>
    </location>
</feature>
<reference evidence="7 8" key="1">
    <citation type="submission" date="2018-06" db="EMBL/GenBank/DDBJ databases">
        <title>Genomic Encyclopedia of Archaeal and Bacterial Type Strains, Phase II (KMG-II): from individual species to whole genera.</title>
        <authorList>
            <person name="Goeker M."/>
        </authorList>
    </citation>
    <scope>NUCLEOTIDE SEQUENCE [LARGE SCALE GENOMIC DNA]</scope>
    <source>
        <strain evidence="7 8">DSM 23857</strain>
    </source>
</reference>
<keyword evidence="8" id="KW-1185">Reference proteome</keyword>
<dbReference type="AlphaFoldDB" id="A0A327R329"/>
<dbReference type="SUPFAM" id="SSF103473">
    <property type="entry name" value="MFS general substrate transporter"/>
    <property type="match status" value="1"/>
</dbReference>
<dbReference type="RefSeq" id="WP_111596153.1">
    <property type="nucleotide sequence ID" value="NZ_QLLL01000001.1"/>
</dbReference>
<dbReference type="Gene3D" id="1.20.1250.20">
    <property type="entry name" value="MFS general substrate transporter like domains"/>
    <property type="match status" value="2"/>
</dbReference>
<gene>
    <name evidence="7" type="ORF">LX64_00658</name>
</gene>
<accession>A0A327R329</accession>
<feature type="transmembrane region" description="Helical" evidence="5">
    <location>
        <begin position="346"/>
        <end position="370"/>
    </location>
</feature>
<dbReference type="OrthoDB" id="9781156at2"/>
<dbReference type="PIRSF" id="PIRSF002808">
    <property type="entry name" value="Hexose_phosphate_transp"/>
    <property type="match status" value="1"/>
</dbReference>
<dbReference type="PANTHER" id="PTHR11662:SF285">
    <property type="entry name" value="HEXURONATE TRANSPORTER"/>
    <property type="match status" value="1"/>
</dbReference>
<keyword evidence="3 5" id="KW-1133">Transmembrane helix</keyword>
<dbReference type="EMBL" id="QLLL01000001">
    <property type="protein sequence ID" value="RAJ11051.1"/>
    <property type="molecule type" value="Genomic_DNA"/>
</dbReference>
<name>A0A327R329_9BACT</name>
<dbReference type="InterPro" id="IPR000849">
    <property type="entry name" value="Sugar_P_transporter"/>
</dbReference>
<dbReference type="GO" id="GO:0016020">
    <property type="term" value="C:membrane"/>
    <property type="evidence" value="ECO:0007669"/>
    <property type="project" value="UniProtKB-SubCell"/>
</dbReference>
<feature type="transmembrane region" description="Helical" evidence="5">
    <location>
        <begin position="410"/>
        <end position="429"/>
    </location>
</feature>
<keyword evidence="2 5" id="KW-0812">Transmembrane</keyword>
<comment type="caution">
    <text evidence="7">The sequence shown here is derived from an EMBL/GenBank/DDBJ whole genome shotgun (WGS) entry which is preliminary data.</text>
</comment>
<feature type="transmembrane region" description="Helical" evidence="5">
    <location>
        <begin position="183"/>
        <end position="203"/>
    </location>
</feature>
<evidence type="ECO:0000256" key="3">
    <source>
        <dbReference type="ARBA" id="ARBA00022989"/>
    </source>
</evidence>
<dbReference type="InterPro" id="IPR036259">
    <property type="entry name" value="MFS_trans_sf"/>
</dbReference>
<dbReference type="GO" id="GO:0015134">
    <property type="term" value="F:hexuronate transmembrane transporter activity"/>
    <property type="evidence" value="ECO:0007669"/>
    <property type="project" value="TreeGrafter"/>
</dbReference>
<dbReference type="PROSITE" id="PS50850">
    <property type="entry name" value="MFS"/>
    <property type="match status" value="1"/>
</dbReference>
<protein>
    <submittedName>
        <fullName evidence="7">ACS family hexuronate transporter-like MFS transporter</fullName>
    </submittedName>
</protein>
<dbReference type="CDD" id="cd17319">
    <property type="entry name" value="MFS_ExuT_GudP_like"/>
    <property type="match status" value="1"/>
</dbReference>
<dbReference type="InterPro" id="IPR011701">
    <property type="entry name" value="MFS"/>
</dbReference>
<dbReference type="PANTHER" id="PTHR11662">
    <property type="entry name" value="SOLUTE CARRIER FAMILY 17"/>
    <property type="match status" value="1"/>
</dbReference>
<organism evidence="7 8">
    <name type="scientific">Chitinophaga skermanii</name>
    <dbReference type="NCBI Taxonomy" id="331697"/>
    <lineage>
        <taxon>Bacteria</taxon>
        <taxon>Pseudomonadati</taxon>
        <taxon>Bacteroidota</taxon>
        <taxon>Chitinophagia</taxon>
        <taxon>Chitinophagales</taxon>
        <taxon>Chitinophagaceae</taxon>
        <taxon>Chitinophaga</taxon>
    </lineage>
</organism>
<dbReference type="Proteomes" id="UP000249547">
    <property type="component" value="Unassembled WGS sequence"/>
</dbReference>
<feature type="transmembrane region" description="Helical" evidence="5">
    <location>
        <begin position="156"/>
        <end position="177"/>
    </location>
</feature>
<evidence type="ECO:0000256" key="2">
    <source>
        <dbReference type="ARBA" id="ARBA00022692"/>
    </source>
</evidence>
<evidence type="ECO:0000259" key="6">
    <source>
        <dbReference type="PROSITE" id="PS50850"/>
    </source>
</evidence>
<comment type="subcellular location">
    <subcellularLocation>
        <location evidence="1">Membrane</location>
        <topology evidence="1">Multi-pass membrane protein</topology>
    </subcellularLocation>
</comment>
<feature type="transmembrane region" description="Helical" evidence="5">
    <location>
        <begin position="324"/>
        <end position="340"/>
    </location>
</feature>
<dbReference type="Pfam" id="PF07690">
    <property type="entry name" value="MFS_1"/>
    <property type="match status" value="1"/>
</dbReference>
<feature type="domain" description="Major facilitator superfamily (MFS) profile" evidence="6">
    <location>
        <begin position="13"/>
        <end position="433"/>
    </location>
</feature>
<evidence type="ECO:0000256" key="1">
    <source>
        <dbReference type="ARBA" id="ARBA00004141"/>
    </source>
</evidence>
<feature type="transmembrane region" description="Helical" evidence="5">
    <location>
        <begin position="382"/>
        <end position="404"/>
    </location>
</feature>